<protein>
    <submittedName>
        <fullName evidence="1">Transcriptional regulator</fullName>
    </submittedName>
</protein>
<reference evidence="1 2" key="1">
    <citation type="submission" date="2020-03" db="EMBL/GenBank/DDBJ databases">
        <title>Soil Listeria distribution.</title>
        <authorList>
            <person name="Liao J."/>
            <person name="Wiedmann M."/>
        </authorList>
    </citation>
    <scope>NUCLEOTIDE SEQUENCE [LARGE SCALE GENOMIC DNA]</scope>
    <source>
        <strain evidence="1 2">FSL L7-1507</strain>
    </source>
</reference>
<dbReference type="NCBIfam" id="TIGR01637">
    <property type="entry name" value="phage_arpU"/>
    <property type="match status" value="1"/>
</dbReference>
<sequence>MLSLLPQINVQQTKKAAREVLSRYRSLERIAGQEYSISLVPTLSDMPRAGKKAISKIESLVQRKVDVEKEALEILDACQKLPQLSYEILYFKYLQKENWTNTQIQLHMQDQMNESFSERDFERKLANALLEFAEAYKGGKLLDFRIDT</sequence>
<dbReference type="Proteomes" id="UP000559885">
    <property type="component" value="Unassembled WGS sequence"/>
</dbReference>
<organism evidence="1 2">
    <name type="scientific">Listeria aquatica</name>
    <dbReference type="NCBI Taxonomy" id="1494960"/>
    <lineage>
        <taxon>Bacteria</taxon>
        <taxon>Bacillati</taxon>
        <taxon>Bacillota</taxon>
        <taxon>Bacilli</taxon>
        <taxon>Bacillales</taxon>
        <taxon>Listeriaceae</taxon>
        <taxon>Listeria</taxon>
    </lineage>
</organism>
<comment type="caution">
    <text evidence="1">The sequence shown here is derived from an EMBL/GenBank/DDBJ whole genome shotgun (WGS) entry which is preliminary data.</text>
</comment>
<dbReference type="RefSeq" id="WP_185373324.1">
    <property type="nucleotide sequence ID" value="NZ_JAARRM010000002.1"/>
</dbReference>
<dbReference type="AlphaFoldDB" id="A0A841ZL56"/>
<proteinExistence type="predicted"/>
<evidence type="ECO:0000313" key="1">
    <source>
        <dbReference type="EMBL" id="MBC1521419.1"/>
    </source>
</evidence>
<gene>
    <name evidence="1" type="ORF">HB912_07145</name>
</gene>
<name>A0A841ZL56_9LIST</name>
<dbReference type="EMBL" id="JAARRM010000002">
    <property type="protein sequence ID" value="MBC1521419.1"/>
    <property type="molecule type" value="Genomic_DNA"/>
</dbReference>
<accession>A0A841ZL56</accession>
<evidence type="ECO:0000313" key="2">
    <source>
        <dbReference type="Proteomes" id="UP000559885"/>
    </source>
</evidence>
<dbReference type="InterPro" id="IPR006524">
    <property type="entry name" value="ArpU-like"/>
</dbReference>